<dbReference type="Proteomes" id="UP001497527">
    <property type="component" value="Unassembled WGS sequence"/>
</dbReference>
<sequence>MNTTKILKIYLIVSGLILTAIGSLTSFNPINIKANEGINIAGNPSALNDVRSFGVLLLATAILLFLGSFKRSLTKSANIAAFLLFLALGLGRLLSIFLDGMPSDGMVKATGLEIILGLVGLVLFKLYNKQQSY</sequence>
<accession>A0ABM9PC92</accession>
<dbReference type="InterPro" id="IPR025597">
    <property type="entry name" value="DUF4345"/>
</dbReference>
<organism evidence="2 3">
    <name type="scientific">Tenacibaculum polynesiense</name>
    <dbReference type="NCBI Taxonomy" id="3137857"/>
    <lineage>
        <taxon>Bacteria</taxon>
        <taxon>Pseudomonadati</taxon>
        <taxon>Bacteroidota</taxon>
        <taxon>Flavobacteriia</taxon>
        <taxon>Flavobacteriales</taxon>
        <taxon>Flavobacteriaceae</taxon>
        <taxon>Tenacibaculum</taxon>
    </lineage>
</organism>
<keyword evidence="1" id="KW-0472">Membrane</keyword>
<evidence type="ECO:0000313" key="3">
    <source>
        <dbReference type="Proteomes" id="UP001497527"/>
    </source>
</evidence>
<reference evidence="2 3" key="1">
    <citation type="submission" date="2024-05" db="EMBL/GenBank/DDBJ databases">
        <authorList>
            <person name="Duchaud E."/>
        </authorList>
    </citation>
    <scope>NUCLEOTIDE SEQUENCE [LARGE SCALE GENOMIC DNA]</scope>
    <source>
        <strain evidence="2">Ena-SAMPLE-TAB-13-05-2024-13:56:06:370-140308</strain>
    </source>
</reference>
<evidence type="ECO:0008006" key="4">
    <source>
        <dbReference type="Google" id="ProtNLM"/>
    </source>
</evidence>
<keyword evidence="1" id="KW-0812">Transmembrane</keyword>
<dbReference type="RefSeq" id="WP_348717304.1">
    <property type="nucleotide sequence ID" value="NZ_CAXJIO010000012.1"/>
</dbReference>
<gene>
    <name evidence="2" type="ORF">T190423A01A_30338</name>
</gene>
<keyword evidence="3" id="KW-1185">Reference proteome</keyword>
<protein>
    <recommendedName>
        <fullName evidence="4">DUF4345 domain-containing protein</fullName>
    </recommendedName>
</protein>
<comment type="caution">
    <text evidence="2">The sequence shown here is derived from an EMBL/GenBank/DDBJ whole genome shotgun (WGS) entry which is preliminary data.</text>
</comment>
<evidence type="ECO:0000313" key="2">
    <source>
        <dbReference type="EMBL" id="CAL2103224.1"/>
    </source>
</evidence>
<feature type="transmembrane region" description="Helical" evidence="1">
    <location>
        <begin position="79"/>
        <end position="98"/>
    </location>
</feature>
<feature type="transmembrane region" description="Helical" evidence="1">
    <location>
        <begin position="110"/>
        <end position="127"/>
    </location>
</feature>
<dbReference type="EMBL" id="CAXJIO010000012">
    <property type="protein sequence ID" value="CAL2103224.1"/>
    <property type="molecule type" value="Genomic_DNA"/>
</dbReference>
<proteinExistence type="predicted"/>
<name>A0ABM9PC92_9FLAO</name>
<keyword evidence="1" id="KW-1133">Transmembrane helix</keyword>
<dbReference type="Pfam" id="PF14248">
    <property type="entry name" value="DUF4345"/>
    <property type="match status" value="1"/>
</dbReference>
<feature type="transmembrane region" description="Helical" evidence="1">
    <location>
        <begin position="9"/>
        <end position="30"/>
    </location>
</feature>
<evidence type="ECO:0000256" key="1">
    <source>
        <dbReference type="SAM" id="Phobius"/>
    </source>
</evidence>
<feature type="transmembrane region" description="Helical" evidence="1">
    <location>
        <begin position="50"/>
        <end position="67"/>
    </location>
</feature>